<dbReference type="Pfam" id="PF01041">
    <property type="entry name" value="DegT_DnrJ_EryC1"/>
    <property type="match status" value="1"/>
</dbReference>
<gene>
    <name evidence="5" type="primary">rfbH</name>
    <name evidence="5" type="ORF">CLSPO_c27880</name>
</gene>
<dbReference type="InterPro" id="IPR000653">
    <property type="entry name" value="DegT/StrS_aminotransferase"/>
</dbReference>
<evidence type="ECO:0000256" key="3">
    <source>
        <dbReference type="ARBA" id="ARBA00037999"/>
    </source>
</evidence>
<accession>A0A7U4LNX4</accession>
<dbReference type="InterPro" id="IPR015421">
    <property type="entry name" value="PyrdxlP-dep_Trfase_major"/>
</dbReference>
<dbReference type="NCBIfam" id="NF011936">
    <property type="entry name" value="PRK15407.1"/>
    <property type="match status" value="1"/>
</dbReference>
<dbReference type="CDD" id="cd00616">
    <property type="entry name" value="AHBA_syn"/>
    <property type="match status" value="1"/>
</dbReference>
<dbReference type="Gene3D" id="3.90.1150.10">
    <property type="entry name" value="Aspartate Aminotransferase, domain 1"/>
    <property type="match status" value="1"/>
</dbReference>
<evidence type="ECO:0000256" key="1">
    <source>
        <dbReference type="ARBA" id="ARBA00001933"/>
    </source>
</evidence>
<evidence type="ECO:0000256" key="4">
    <source>
        <dbReference type="RuleBase" id="RU004508"/>
    </source>
</evidence>
<dbReference type="Gene3D" id="3.40.640.10">
    <property type="entry name" value="Type I PLP-dependent aspartate aminotransferase-like (Major domain)"/>
    <property type="match status" value="1"/>
</dbReference>
<dbReference type="InterPro" id="IPR015422">
    <property type="entry name" value="PyrdxlP-dep_Trfase_small"/>
</dbReference>
<dbReference type="PANTHER" id="PTHR30244">
    <property type="entry name" value="TRANSAMINASE"/>
    <property type="match status" value="1"/>
</dbReference>
<dbReference type="InterPro" id="IPR015424">
    <property type="entry name" value="PyrdxlP-dep_Trfase"/>
</dbReference>
<dbReference type="FunFam" id="3.40.640.10:FF:000079">
    <property type="entry name" value="LPS biosynthesis protein"/>
    <property type="match status" value="1"/>
</dbReference>
<comment type="cofactor">
    <cofactor evidence="1">
        <name>pyridoxal 5'-phosphate</name>
        <dbReference type="ChEBI" id="CHEBI:597326"/>
    </cofactor>
</comment>
<protein>
    <submittedName>
        <fullName evidence="5">Lipopolysaccharide biosynthesis protein RfbH</fullName>
    </submittedName>
</protein>
<organism evidence="5 6">
    <name type="scientific">Clostridium sporogenes</name>
    <dbReference type="NCBI Taxonomy" id="1509"/>
    <lineage>
        <taxon>Bacteria</taxon>
        <taxon>Bacillati</taxon>
        <taxon>Bacillota</taxon>
        <taxon>Clostridia</taxon>
        <taxon>Eubacteriales</taxon>
        <taxon>Clostridiaceae</taxon>
        <taxon>Clostridium</taxon>
    </lineage>
</organism>
<dbReference type="AlphaFoldDB" id="A0A7U4LNX4"/>
<dbReference type="GO" id="GO:0008483">
    <property type="term" value="F:transaminase activity"/>
    <property type="evidence" value="ECO:0007669"/>
    <property type="project" value="TreeGrafter"/>
</dbReference>
<dbReference type="GO" id="GO:0000271">
    <property type="term" value="P:polysaccharide biosynthetic process"/>
    <property type="evidence" value="ECO:0007669"/>
    <property type="project" value="TreeGrafter"/>
</dbReference>
<dbReference type="RefSeq" id="WP_033060689.1">
    <property type="nucleotide sequence ID" value="NZ_CP009225.1"/>
</dbReference>
<dbReference type="Proteomes" id="UP000033052">
    <property type="component" value="Chromosome"/>
</dbReference>
<evidence type="ECO:0000313" key="5">
    <source>
        <dbReference type="EMBL" id="AKC63508.1"/>
    </source>
</evidence>
<dbReference type="PANTHER" id="PTHR30244:SF34">
    <property type="entry name" value="DTDP-4-AMINO-4,6-DIDEOXYGALACTOSE TRANSAMINASE"/>
    <property type="match status" value="1"/>
</dbReference>
<comment type="similarity">
    <text evidence="3 4">Belongs to the DegT/DnrJ/EryC1 family.</text>
</comment>
<sequence length="433" mass="49082">MIDRFEVLEKIKEFYKDNNFKKQFIQGETYISASGKIVDEQDLSNLVDASLDMWLTSGRYGDEFEKEFSGFLGVKYSSLVNSGSSANLVAVTALTSYKLGEKRLKPGDEVITVAAGFPTTVAPIVQNGLIPVFVDVELETYNIKVDELERALSNKTKAIVIAHTLGNPFNLTKIIEFAKDHNLWVVEDNCDALGSKYSGKYTGTFGHISTYSFYPAHHITMGEGGAVVTNDLKLHNIIRSIRDWGRDCVCPPGKDNFCAKRFTQKHGDLPSGYDHKYVYSHLGYNLKVTDMQAALGVSQLKKLSEFIEKRKENYKKLYIGLKELEKYLILPEATQNSEPSWFGFPITLKESTKYDRNSLIKFLEEGKIGTRLLFAGNILKQPVFIENKISYRVVGKLNNTDFIMNNTFWIGVWPGINKEMIDYIVAQFKEYFS</sequence>
<keyword evidence="2 4" id="KW-0663">Pyridoxal phosphate</keyword>
<dbReference type="PIRSF" id="PIRSF000390">
    <property type="entry name" value="PLP_StrS"/>
    <property type="match status" value="1"/>
</dbReference>
<dbReference type="GO" id="GO:0030170">
    <property type="term" value="F:pyridoxal phosphate binding"/>
    <property type="evidence" value="ECO:0007669"/>
    <property type="project" value="TreeGrafter"/>
</dbReference>
<proteinExistence type="inferred from homology"/>
<dbReference type="SUPFAM" id="SSF53383">
    <property type="entry name" value="PLP-dependent transferases"/>
    <property type="match status" value="1"/>
</dbReference>
<name>A0A7U4LNX4_CLOSG</name>
<reference evidence="5 6" key="1">
    <citation type="journal article" date="2015" name="PLoS ONE">
        <title>A universal mariner transposon system for forward genetic studies in the genus clostridium.</title>
        <authorList>
            <person name="Zhang Y."/>
            <person name="Grosse-Honebrink A."/>
            <person name="Minton N.P."/>
        </authorList>
    </citation>
    <scope>NUCLEOTIDE SEQUENCE [LARGE SCALE GENOMIC DNA]</scope>
    <source>
        <strain evidence="5 6">NCIMB 10696</strain>
    </source>
</reference>
<dbReference type="EMBL" id="CP009225">
    <property type="protein sequence ID" value="AKC63508.1"/>
    <property type="molecule type" value="Genomic_DNA"/>
</dbReference>
<evidence type="ECO:0000256" key="2">
    <source>
        <dbReference type="ARBA" id="ARBA00022898"/>
    </source>
</evidence>
<dbReference type="GeneID" id="92940503"/>
<dbReference type="KEGG" id="cld:CLSPO_c27880"/>
<evidence type="ECO:0000313" key="6">
    <source>
        <dbReference type="Proteomes" id="UP000033052"/>
    </source>
</evidence>